<evidence type="ECO:0000256" key="2">
    <source>
        <dbReference type="SAM" id="Phobius"/>
    </source>
</evidence>
<proteinExistence type="predicted"/>
<keyword evidence="2" id="KW-0812">Transmembrane</keyword>
<feature type="transmembrane region" description="Helical" evidence="2">
    <location>
        <begin position="253"/>
        <end position="276"/>
    </location>
</feature>
<sequence length="364" mass="41118">MSVKNKMHVNQLNKTIFRENYKLKRNSREDIELMETIENISDDIMQKNDSFDNSTFGKSSTKKVNDKGNEKNKNDINLKNLNKKNDTANGNHGGVGSGGTDGSSNNKNISGATNKKNNSGNKNEQKFFSNIAQIYETHDSSTKEELQSDPNNEEDGVMYILSNVMAVLYIIVAIVTILHLHLDEDHAIIKAISALKLRFVALIKDVPAFKNLMITVALINVKINTLLEEGMTKWNVFKPYIEALKPLNTEFTVLFTILILMFFTAISILSIIHGIINMKNDKILMEKESSVFVTNKMTMEEYEDKSFTYSELAKLHGDKDYICLKNKRAGEGIESWNWQVRKIKGGNNDKDICSDIELSDGGEN</sequence>
<feature type="region of interest" description="Disordered" evidence="1">
    <location>
        <begin position="49"/>
        <end position="123"/>
    </location>
</feature>
<dbReference type="EMBL" id="KI965465">
    <property type="protein sequence ID" value="EUD67596.1"/>
    <property type="molecule type" value="Genomic_DNA"/>
</dbReference>
<dbReference type="RefSeq" id="XP_008815606.1">
    <property type="nucleotide sequence ID" value="XM_008817384.1"/>
</dbReference>
<evidence type="ECO:0000313" key="3">
    <source>
        <dbReference type="EMBL" id="EUD67596.1"/>
    </source>
</evidence>
<dbReference type="GeneID" id="20037055"/>
<gene>
    <name evidence="3" type="ORF">C922_01781</name>
</gene>
<dbReference type="OrthoDB" id="385537at2759"/>
<dbReference type="VEuPathDB" id="PlasmoDB:C922_01781"/>
<feature type="compositionally biased region" description="Polar residues" evidence="1">
    <location>
        <begin position="109"/>
        <end position="123"/>
    </location>
</feature>
<feature type="compositionally biased region" description="Gly residues" evidence="1">
    <location>
        <begin position="91"/>
        <end position="101"/>
    </location>
</feature>
<protein>
    <submittedName>
        <fullName evidence="3">Uncharacterized protein</fullName>
    </submittedName>
</protein>
<reference evidence="3 4" key="1">
    <citation type="submission" date="2013-02" db="EMBL/GenBank/DDBJ databases">
        <title>The Genome Sequence of Plasmodium inui San Antonio 1.</title>
        <authorList>
            <consortium name="The Broad Institute Genome Sequencing Platform"/>
            <consortium name="The Broad Institute Genome Sequencing Center for Infectious Disease"/>
            <person name="Neafsey D."/>
            <person name="Cheeseman I."/>
            <person name="Volkman S."/>
            <person name="Adams J."/>
            <person name="Walker B."/>
            <person name="Young S.K."/>
            <person name="Zeng Q."/>
            <person name="Gargeya S."/>
            <person name="Fitzgerald M."/>
            <person name="Haas B."/>
            <person name="Abouelleil A."/>
            <person name="Alvarado L."/>
            <person name="Arachchi H.M."/>
            <person name="Berlin A.M."/>
            <person name="Chapman S.B."/>
            <person name="Dewar J."/>
            <person name="Goldberg J."/>
            <person name="Griggs A."/>
            <person name="Gujja S."/>
            <person name="Hansen M."/>
            <person name="Howarth C."/>
            <person name="Imamovic A."/>
            <person name="Larimer J."/>
            <person name="McCowan C."/>
            <person name="Murphy C."/>
            <person name="Neiman D."/>
            <person name="Pearson M."/>
            <person name="Priest M."/>
            <person name="Roberts A."/>
            <person name="Saif S."/>
            <person name="Shea T."/>
            <person name="Sisk P."/>
            <person name="Sykes S."/>
            <person name="Wortman J."/>
            <person name="Nusbaum C."/>
            <person name="Birren B."/>
        </authorList>
    </citation>
    <scope>NUCLEOTIDE SEQUENCE [LARGE SCALE GENOMIC DNA]</scope>
    <source>
        <strain evidence="3 4">San Antonio 1</strain>
    </source>
</reference>
<feature type="transmembrane region" description="Helical" evidence="2">
    <location>
        <begin position="157"/>
        <end position="180"/>
    </location>
</feature>
<keyword evidence="2" id="KW-0472">Membrane</keyword>
<name>W7AQ93_9APIC</name>
<accession>W7AQ93</accession>
<keyword evidence="2" id="KW-1133">Transmembrane helix</keyword>
<dbReference type="AlphaFoldDB" id="W7AQ93"/>
<evidence type="ECO:0000313" key="4">
    <source>
        <dbReference type="Proteomes" id="UP000030640"/>
    </source>
</evidence>
<feature type="compositionally biased region" description="Basic and acidic residues" evidence="1">
    <location>
        <begin position="63"/>
        <end position="76"/>
    </location>
</feature>
<organism evidence="3 4">
    <name type="scientific">Plasmodium inui San Antonio 1</name>
    <dbReference type="NCBI Taxonomy" id="1237626"/>
    <lineage>
        <taxon>Eukaryota</taxon>
        <taxon>Sar</taxon>
        <taxon>Alveolata</taxon>
        <taxon>Apicomplexa</taxon>
        <taxon>Aconoidasida</taxon>
        <taxon>Haemosporida</taxon>
        <taxon>Plasmodiidae</taxon>
        <taxon>Plasmodium</taxon>
        <taxon>Plasmodium (Plasmodium)</taxon>
    </lineage>
</organism>
<keyword evidence="4" id="KW-1185">Reference proteome</keyword>
<evidence type="ECO:0000256" key="1">
    <source>
        <dbReference type="SAM" id="MobiDB-lite"/>
    </source>
</evidence>
<dbReference type="Proteomes" id="UP000030640">
    <property type="component" value="Unassembled WGS sequence"/>
</dbReference>